<dbReference type="PANTHER" id="PTHR47941">
    <property type="entry name" value="PENTATRICOPEPTIDE REPEAT-CONTAINING PROTEIN 3, MITOCHONDRIAL"/>
    <property type="match status" value="1"/>
</dbReference>
<evidence type="ECO:0000313" key="5">
    <source>
        <dbReference type="Proteomes" id="UP001280121"/>
    </source>
</evidence>
<proteinExistence type="inferred from homology"/>
<dbReference type="InterPro" id="IPR002885">
    <property type="entry name" value="PPR_rpt"/>
</dbReference>
<organism evidence="4 5">
    <name type="scientific">Dipteronia dyeriana</name>
    <dbReference type="NCBI Taxonomy" id="168575"/>
    <lineage>
        <taxon>Eukaryota</taxon>
        <taxon>Viridiplantae</taxon>
        <taxon>Streptophyta</taxon>
        <taxon>Embryophyta</taxon>
        <taxon>Tracheophyta</taxon>
        <taxon>Spermatophyta</taxon>
        <taxon>Magnoliopsida</taxon>
        <taxon>eudicotyledons</taxon>
        <taxon>Gunneridae</taxon>
        <taxon>Pentapetalae</taxon>
        <taxon>rosids</taxon>
        <taxon>malvids</taxon>
        <taxon>Sapindales</taxon>
        <taxon>Sapindaceae</taxon>
        <taxon>Hippocastanoideae</taxon>
        <taxon>Acereae</taxon>
        <taxon>Dipteronia</taxon>
    </lineage>
</organism>
<feature type="repeat" description="PPR" evidence="3">
    <location>
        <begin position="246"/>
        <end position="280"/>
    </location>
</feature>
<dbReference type="Proteomes" id="UP001280121">
    <property type="component" value="Unassembled WGS sequence"/>
</dbReference>
<keyword evidence="5" id="KW-1185">Reference proteome</keyword>
<keyword evidence="2" id="KW-0677">Repeat</keyword>
<feature type="repeat" description="PPR" evidence="3">
    <location>
        <begin position="496"/>
        <end position="530"/>
    </location>
</feature>
<evidence type="ECO:0000256" key="3">
    <source>
        <dbReference type="PROSITE-ProRule" id="PRU00708"/>
    </source>
</evidence>
<dbReference type="Pfam" id="PF13041">
    <property type="entry name" value="PPR_2"/>
    <property type="match status" value="3"/>
</dbReference>
<comment type="similarity">
    <text evidence="1">Belongs to the PPR family. P subfamily.</text>
</comment>
<feature type="repeat" description="PPR" evidence="3">
    <location>
        <begin position="461"/>
        <end position="495"/>
    </location>
</feature>
<feature type="repeat" description="PPR" evidence="3">
    <location>
        <begin position="211"/>
        <end position="245"/>
    </location>
</feature>
<sequence length="732" mass="82557">MLHKSAMKLPCFLLLRSITARHICRRQSSSSSSSSSSSPPSTTSQSAFVNEVVAILNTISPIESALEPLVPFLSPDIIPSIIKETQNPKLGFRFYIWATNRKRLLSSVSRNLVVNMLLEPNGFDLFWTTLEELKETGVPVTTSAFDVLLYGYAKAGACEKVLESFGKMKDFDCVPGVSVYNTILHVVLRKQVFLLALALYNQMLKLNCGPTRHTFHVLIGGLCKSGKIQDALKMFDEMMLRGILPNRFTYTIVISGLCLAKRADDAHRLFIKMKNSGCSPDFVAYNALLNGFCKLGRVDEAFALLSSFEKEGDFKLQLRGYSSLIDGLFRANRYDEAYAWYRKMFEVNIEPDVVLYTVMIRGLSDAGKVKDAVKLMDEMNERGMDWLWRQNKYLMTWKRLDVFLLLLRSILLLMGFARQGANRVLDSASLQTMLEQYCESGLVLKAYKILMQLADSGNVPDLITYNTLINGFCRAGNINGALKLFKELQVKGLSPDSVTYGTLITGLLRIGREEDAFKIFDQMAENGCTPSQSVFKTLMTWSCRRSKVTLAFTLWLKYLRDISGREEEAIKVIEEHLEKGDFEKAVRGLLEMDFKLNDFNLGPYTIWLIGLCQAGLVGEGLKIFSILNECKVIVTPPSCVKLIHALCKRGKLNEAMDIFLYTLKNGFKLMPRVCNYLLRSILLSKDVKHHAYDLLSRMESLGYDLDSHLYGSTKALLSDPWNRMAMENASPG</sequence>
<dbReference type="Gene3D" id="1.25.40.10">
    <property type="entry name" value="Tetratricopeptide repeat domain"/>
    <property type="match status" value="5"/>
</dbReference>
<feature type="repeat" description="PPR" evidence="3">
    <location>
        <begin position="426"/>
        <end position="460"/>
    </location>
</feature>
<dbReference type="InterPro" id="IPR011990">
    <property type="entry name" value="TPR-like_helical_dom_sf"/>
</dbReference>
<evidence type="ECO:0008006" key="6">
    <source>
        <dbReference type="Google" id="ProtNLM"/>
    </source>
</evidence>
<dbReference type="NCBIfam" id="TIGR00756">
    <property type="entry name" value="PPR"/>
    <property type="match status" value="7"/>
</dbReference>
<dbReference type="SUPFAM" id="SSF81901">
    <property type="entry name" value="HCP-like"/>
    <property type="match status" value="1"/>
</dbReference>
<feature type="repeat" description="PPR" evidence="3">
    <location>
        <begin position="635"/>
        <end position="669"/>
    </location>
</feature>
<dbReference type="PROSITE" id="PS51375">
    <property type="entry name" value="PPR"/>
    <property type="match status" value="10"/>
</dbReference>
<gene>
    <name evidence="4" type="ORF">Ddye_011712</name>
</gene>
<reference evidence="4" key="1">
    <citation type="journal article" date="2023" name="Plant J.">
        <title>Genome sequences and population genomics provide insights into the demographic history, inbreeding, and mutation load of two 'living fossil' tree species of Dipteronia.</title>
        <authorList>
            <person name="Feng Y."/>
            <person name="Comes H.P."/>
            <person name="Chen J."/>
            <person name="Zhu S."/>
            <person name="Lu R."/>
            <person name="Zhang X."/>
            <person name="Li P."/>
            <person name="Qiu J."/>
            <person name="Olsen K.M."/>
            <person name="Qiu Y."/>
        </authorList>
    </citation>
    <scope>NUCLEOTIDE SEQUENCE</scope>
    <source>
        <strain evidence="4">KIB01</strain>
    </source>
</reference>
<evidence type="ECO:0000313" key="4">
    <source>
        <dbReference type="EMBL" id="KAK2651856.1"/>
    </source>
</evidence>
<dbReference type="AlphaFoldDB" id="A0AAD9X306"/>
<accession>A0AAD9X306</accession>
<comment type="caution">
    <text evidence="4">The sequence shown here is derived from an EMBL/GenBank/DDBJ whole genome shotgun (WGS) entry which is preliminary data.</text>
</comment>
<feature type="repeat" description="PPR" evidence="3">
    <location>
        <begin position="141"/>
        <end position="175"/>
    </location>
</feature>
<evidence type="ECO:0000256" key="1">
    <source>
        <dbReference type="ARBA" id="ARBA00007626"/>
    </source>
</evidence>
<feature type="repeat" description="PPR" evidence="3">
    <location>
        <begin position="352"/>
        <end position="386"/>
    </location>
</feature>
<name>A0AAD9X306_9ROSI</name>
<evidence type="ECO:0000256" key="2">
    <source>
        <dbReference type="ARBA" id="ARBA00022737"/>
    </source>
</evidence>
<dbReference type="Pfam" id="PF01535">
    <property type="entry name" value="PPR"/>
    <property type="match status" value="2"/>
</dbReference>
<protein>
    <recommendedName>
        <fullName evidence="6">Pentatricopeptide repeat-containing protein</fullName>
    </recommendedName>
</protein>
<dbReference type="Pfam" id="PF13812">
    <property type="entry name" value="PPR_3"/>
    <property type="match status" value="1"/>
</dbReference>
<feature type="repeat" description="PPR" evidence="3">
    <location>
        <begin position="281"/>
        <end position="315"/>
    </location>
</feature>
<dbReference type="EMBL" id="JANJYI010000004">
    <property type="protein sequence ID" value="KAK2651856.1"/>
    <property type="molecule type" value="Genomic_DNA"/>
</dbReference>
<feature type="repeat" description="PPR" evidence="3">
    <location>
        <begin position="317"/>
        <end position="351"/>
    </location>
</feature>
<dbReference type="Pfam" id="PF12854">
    <property type="entry name" value="PPR_1"/>
    <property type="match status" value="1"/>
</dbReference>